<comment type="caution">
    <text evidence="3">The sequence shown here is derived from an EMBL/GenBank/DDBJ whole genome shotgun (WGS) entry which is preliminary data.</text>
</comment>
<dbReference type="InterPro" id="IPR000994">
    <property type="entry name" value="Pept_M24"/>
</dbReference>
<keyword evidence="3" id="KW-0378">Hydrolase</keyword>
<dbReference type="InterPro" id="IPR050659">
    <property type="entry name" value="Peptidase_M24B"/>
</dbReference>
<dbReference type="OrthoDB" id="9765815at2"/>
<dbReference type="RefSeq" id="WP_141643491.1">
    <property type="nucleotide sequence ID" value="NZ_VIFM01000058.1"/>
</dbReference>
<dbReference type="Pfam" id="PF00557">
    <property type="entry name" value="Peptidase_M24"/>
    <property type="match status" value="1"/>
</dbReference>
<keyword evidence="1" id="KW-0732">Signal</keyword>
<evidence type="ECO:0000256" key="1">
    <source>
        <dbReference type="SAM" id="SignalP"/>
    </source>
</evidence>
<feature type="domain" description="Peptidase M24" evidence="2">
    <location>
        <begin position="207"/>
        <end position="420"/>
    </location>
</feature>
<organism evidence="3 4">
    <name type="scientific">Myxococcus llanfairpwllgwyngyllgogerychwyrndrobwllllantysiliogogogochensis</name>
    <dbReference type="NCBI Taxonomy" id="2590453"/>
    <lineage>
        <taxon>Bacteria</taxon>
        <taxon>Pseudomonadati</taxon>
        <taxon>Myxococcota</taxon>
        <taxon>Myxococcia</taxon>
        <taxon>Myxococcales</taxon>
        <taxon>Cystobacterineae</taxon>
        <taxon>Myxococcaceae</taxon>
        <taxon>Myxococcus</taxon>
    </lineage>
</organism>
<keyword evidence="3" id="KW-0645">Protease</keyword>
<proteinExistence type="predicted"/>
<dbReference type="SUPFAM" id="SSF55920">
    <property type="entry name" value="Creatinase/aminopeptidase"/>
    <property type="match status" value="1"/>
</dbReference>
<keyword evidence="3" id="KW-0031">Aminopeptidase</keyword>
<dbReference type="PROSITE" id="PS51257">
    <property type="entry name" value="PROKAR_LIPOPROTEIN"/>
    <property type="match status" value="1"/>
</dbReference>
<reference evidence="3 4" key="1">
    <citation type="submission" date="2019-06" db="EMBL/GenBank/DDBJ databases">
        <authorList>
            <person name="Livingstone P."/>
            <person name="Whitworth D."/>
        </authorList>
    </citation>
    <scope>NUCLEOTIDE SEQUENCE [LARGE SCALE GENOMIC DNA]</scope>
    <source>
        <strain evidence="3 4">AM401</strain>
    </source>
</reference>
<name>A0A540X0L9_9BACT</name>
<dbReference type="Proteomes" id="UP000315369">
    <property type="component" value="Unassembled WGS sequence"/>
</dbReference>
<sequence>MTLLKWAALPLLFLAACTGPRCAAQKAETPQLLSLSQQIALREDWLDKRHGLLLEMMRRHGVGMWIIVNEEFNDDPLTQFVAPPRPYAGNRDIFVFVDAGAEGLKRVALTGYAEESILKFFEAPEEGQSAPEALKSLDSRYQPKAIALGIGGKRGVTRSLTKDGYAYLLDAFGAEAEARFVSAAPLIEEYLDTRLPEEWEPYKGMVELTDAIVKEAFSSKVIVPGKTTVGDVRRWLYDRLGALGVGTWFQPDMRVQRKGGIPAKSRGFLAVAKEELVIERGDLIHVDFGISYLGLHTDWQKMAYVLRDGETDAPEGLKNALANTNALQDVLMVRASRPGRSSADVYDETMAEMTARGIEAQVYSHPLGNHGHALGASIDFRSSTRKDTPKPLREGSYIAIELNTATPVPEWDGQKVAVMEEDPAYLTQEGWKFFVPRQEAFYLIK</sequence>
<dbReference type="PANTHER" id="PTHR46112">
    <property type="entry name" value="AMINOPEPTIDASE"/>
    <property type="match status" value="1"/>
</dbReference>
<dbReference type="Gene3D" id="3.90.230.10">
    <property type="entry name" value="Creatinase/methionine aminopeptidase superfamily"/>
    <property type="match status" value="1"/>
</dbReference>
<dbReference type="EMBL" id="VIFM01000058">
    <property type="protein sequence ID" value="TQF14786.1"/>
    <property type="molecule type" value="Genomic_DNA"/>
</dbReference>
<dbReference type="AlphaFoldDB" id="A0A540X0L9"/>
<protein>
    <submittedName>
        <fullName evidence="3">Aminopeptidase P family protein</fullName>
    </submittedName>
</protein>
<dbReference type="InterPro" id="IPR036005">
    <property type="entry name" value="Creatinase/aminopeptidase-like"/>
</dbReference>
<evidence type="ECO:0000259" key="2">
    <source>
        <dbReference type="Pfam" id="PF00557"/>
    </source>
</evidence>
<accession>A0A540X0L9</accession>
<keyword evidence="4" id="KW-1185">Reference proteome</keyword>
<evidence type="ECO:0000313" key="4">
    <source>
        <dbReference type="Proteomes" id="UP000315369"/>
    </source>
</evidence>
<dbReference type="GO" id="GO:0004177">
    <property type="term" value="F:aminopeptidase activity"/>
    <property type="evidence" value="ECO:0007669"/>
    <property type="project" value="UniProtKB-KW"/>
</dbReference>
<gene>
    <name evidence="3" type="ORF">FJV41_16710</name>
</gene>
<feature type="chain" id="PRO_5022142378" evidence="1">
    <location>
        <begin position="24"/>
        <end position="445"/>
    </location>
</feature>
<evidence type="ECO:0000313" key="3">
    <source>
        <dbReference type="EMBL" id="TQF14786.1"/>
    </source>
</evidence>
<dbReference type="PANTHER" id="PTHR46112:SF8">
    <property type="entry name" value="CYTOPLASMIC PEPTIDASE PEPQ-RELATED"/>
    <property type="match status" value="1"/>
</dbReference>
<feature type="signal peptide" evidence="1">
    <location>
        <begin position="1"/>
        <end position="23"/>
    </location>
</feature>